<proteinExistence type="inferred from homology"/>
<reference evidence="7" key="1">
    <citation type="submission" date="2022-04" db="EMBL/GenBank/DDBJ databases">
        <title>A functionally conserved STORR gene fusion in Papaver species that diverged 16.8 million years ago.</title>
        <authorList>
            <person name="Catania T."/>
        </authorList>
    </citation>
    <scope>NUCLEOTIDE SEQUENCE</scope>
    <source>
        <strain evidence="7">S-188037</strain>
    </source>
</reference>
<keyword evidence="4 5" id="KW-0732">Signal</keyword>
<dbReference type="GO" id="GO:0006508">
    <property type="term" value="P:proteolysis"/>
    <property type="evidence" value="ECO:0007669"/>
    <property type="project" value="InterPro"/>
</dbReference>
<dbReference type="PANTHER" id="PTHR47965:SF22">
    <property type="entry name" value="EUKARYOTIC ASPARTYL PROTEASE FAMILY PROTEIN"/>
    <property type="match status" value="1"/>
</dbReference>
<organism evidence="7 8">
    <name type="scientific">Papaver atlanticum</name>
    <dbReference type="NCBI Taxonomy" id="357466"/>
    <lineage>
        <taxon>Eukaryota</taxon>
        <taxon>Viridiplantae</taxon>
        <taxon>Streptophyta</taxon>
        <taxon>Embryophyta</taxon>
        <taxon>Tracheophyta</taxon>
        <taxon>Spermatophyta</taxon>
        <taxon>Magnoliopsida</taxon>
        <taxon>Ranunculales</taxon>
        <taxon>Papaveraceae</taxon>
        <taxon>Papaveroideae</taxon>
        <taxon>Papaver</taxon>
    </lineage>
</organism>
<comment type="caution">
    <text evidence="7">The sequence shown here is derived from an EMBL/GenBank/DDBJ whole genome shotgun (WGS) entry which is preliminary data.</text>
</comment>
<evidence type="ECO:0000256" key="1">
    <source>
        <dbReference type="ARBA" id="ARBA00004239"/>
    </source>
</evidence>
<comment type="similarity">
    <text evidence="2">Belongs to the peptidase A1 family.</text>
</comment>
<dbReference type="FunFam" id="2.40.70.10:FF:000045">
    <property type="entry name" value="Basic 7S globulin"/>
    <property type="match status" value="1"/>
</dbReference>
<dbReference type="Proteomes" id="UP001202328">
    <property type="component" value="Unassembled WGS sequence"/>
</dbReference>
<gene>
    <name evidence="7" type="ORF">MKW98_029424</name>
</gene>
<dbReference type="GO" id="GO:0005576">
    <property type="term" value="C:extracellular region"/>
    <property type="evidence" value="ECO:0007669"/>
    <property type="project" value="UniProtKB-SubCell"/>
</dbReference>
<dbReference type="Gene3D" id="2.40.70.10">
    <property type="entry name" value="Acid Proteases"/>
    <property type="match status" value="2"/>
</dbReference>
<dbReference type="CDD" id="cd05489">
    <property type="entry name" value="xylanase_inhibitor_I_like"/>
    <property type="match status" value="1"/>
</dbReference>
<dbReference type="PROSITE" id="PS51767">
    <property type="entry name" value="PEPTIDASE_A1"/>
    <property type="match status" value="1"/>
</dbReference>
<keyword evidence="8" id="KW-1185">Reference proteome</keyword>
<keyword evidence="3" id="KW-0964">Secreted</keyword>
<feature type="signal peptide" evidence="5">
    <location>
        <begin position="1"/>
        <end position="34"/>
    </location>
</feature>
<name>A0AAD4SHV2_9MAGN</name>
<accession>A0AAD4SHV2</accession>
<dbReference type="InterPro" id="IPR021109">
    <property type="entry name" value="Peptidase_aspartic_dom_sf"/>
</dbReference>
<dbReference type="PANTHER" id="PTHR47965">
    <property type="entry name" value="ASPARTYL PROTEASE-RELATED"/>
    <property type="match status" value="1"/>
</dbReference>
<dbReference type="GO" id="GO:0004190">
    <property type="term" value="F:aspartic-type endopeptidase activity"/>
    <property type="evidence" value="ECO:0007669"/>
    <property type="project" value="InterPro"/>
</dbReference>
<dbReference type="InterPro" id="IPR001461">
    <property type="entry name" value="Aspartic_peptidase_A1"/>
</dbReference>
<dbReference type="EMBL" id="JAJJMB010010439">
    <property type="protein sequence ID" value="KAI3908874.1"/>
    <property type="molecule type" value="Genomic_DNA"/>
</dbReference>
<evidence type="ECO:0000256" key="2">
    <source>
        <dbReference type="ARBA" id="ARBA00007447"/>
    </source>
</evidence>
<evidence type="ECO:0000256" key="5">
    <source>
        <dbReference type="SAM" id="SignalP"/>
    </source>
</evidence>
<dbReference type="FunFam" id="2.40.70.10:FF:000041">
    <property type="entry name" value="Basic 7S globulin"/>
    <property type="match status" value="1"/>
</dbReference>
<evidence type="ECO:0000256" key="3">
    <source>
        <dbReference type="ARBA" id="ARBA00022525"/>
    </source>
</evidence>
<evidence type="ECO:0000313" key="7">
    <source>
        <dbReference type="EMBL" id="KAI3908874.1"/>
    </source>
</evidence>
<evidence type="ECO:0000313" key="8">
    <source>
        <dbReference type="Proteomes" id="UP001202328"/>
    </source>
</evidence>
<dbReference type="Pfam" id="PF14541">
    <property type="entry name" value="TAXi_C"/>
    <property type="match status" value="1"/>
</dbReference>
<dbReference type="InterPro" id="IPR033121">
    <property type="entry name" value="PEPTIDASE_A1"/>
</dbReference>
<dbReference type="InterPro" id="IPR032861">
    <property type="entry name" value="TAXi_N"/>
</dbReference>
<dbReference type="SUPFAM" id="SSF50630">
    <property type="entry name" value="Acid proteases"/>
    <property type="match status" value="1"/>
</dbReference>
<feature type="chain" id="PRO_5042163730" description="Peptidase A1 domain-containing protein" evidence="5">
    <location>
        <begin position="35"/>
        <end position="465"/>
    </location>
</feature>
<protein>
    <recommendedName>
        <fullName evidence="6">Peptidase A1 domain-containing protein</fullName>
    </recommendedName>
</protein>
<evidence type="ECO:0000259" key="6">
    <source>
        <dbReference type="PROSITE" id="PS51767"/>
    </source>
</evidence>
<sequence length="465" mass="50434">MAASSSSSITQSSFFFTEHRRLLFFFLFLSLSNAQPSSSSRPHALVLPIYKDPATLQYVIQINQRTPQLAVKLVVDLGGKFTWVHCNQSYISSTYRPVLCDSPQCSLASKCNKCVVCADTTPRESWCHNQACSIYTTNPITGSTSNGELSSDVVTVQSTNGSITISDVTVRQFAFGCETTTNVLEGLALGAKGMVGLGRSGLSLASQFSAAFGFPRKFALCLSSGRGVIFFGDGPYMMQPGFDFGPFIGDFVTGIDISTPLTYTPLSTNPIRTTGYSAAGEFSTDYFIAVKGIEVDGERVVIDEALLSINKKNGIGGTKISTLVPYTTMETSIFKAFTSLYIKKAKEVNMATVPPVAPFNVCFNSSTLIKINPRIGVLVPRIDLVLPNNTSFGFFGPRNTVVRINDEVTCLGFVDGGLKPRTSIVIGGLQLEENLLQFDIPRSRLGFSSTLLFRPTSCSYFKSQF</sequence>
<comment type="subcellular location">
    <subcellularLocation>
        <location evidence="1">Secreted</location>
        <location evidence="1">Extracellular space</location>
    </subcellularLocation>
</comment>
<dbReference type="InterPro" id="IPR032799">
    <property type="entry name" value="TAXi_C"/>
</dbReference>
<dbReference type="InterPro" id="IPR033868">
    <property type="entry name" value="Xylanase_inhibitor_I-like"/>
</dbReference>
<dbReference type="AlphaFoldDB" id="A0AAD4SHV2"/>
<dbReference type="Pfam" id="PF14543">
    <property type="entry name" value="TAXi_N"/>
    <property type="match status" value="1"/>
</dbReference>
<evidence type="ECO:0000256" key="4">
    <source>
        <dbReference type="ARBA" id="ARBA00022729"/>
    </source>
</evidence>
<feature type="domain" description="Peptidase A1" evidence="6">
    <location>
        <begin position="58"/>
        <end position="448"/>
    </location>
</feature>